<dbReference type="GO" id="GO:0006310">
    <property type="term" value="P:DNA recombination"/>
    <property type="evidence" value="ECO:0007669"/>
    <property type="project" value="InterPro"/>
</dbReference>
<dbReference type="Pfam" id="PF09003">
    <property type="entry name" value="Arm-DNA-bind_1"/>
    <property type="match status" value="1"/>
</dbReference>
<comment type="caution">
    <text evidence="4">The sequence shown here is derived from an EMBL/GenBank/DDBJ whole genome shotgun (WGS) entry which is preliminary data.</text>
</comment>
<dbReference type="EMBL" id="JAHTGR010000006">
    <property type="protein sequence ID" value="MBV6321978.1"/>
    <property type="molecule type" value="Genomic_DNA"/>
</dbReference>
<evidence type="ECO:0000259" key="3">
    <source>
        <dbReference type="PROSITE" id="PS51898"/>
    </source>
</evidence>
<evidence type="ECO:0000256" key="1">
    <source>
        <dbReference type="ARBA" id="ARBA00008857"/>
    </source>
</evidence>
<proteinExistence type="inferred from homology"/>
<dbReference type="InterPro" id="IPR002104">
    <property type="entry name" value="Integrase_catalytic"/>
</dbReference>
<dbReference type="Proteomes" id="UP001155901">
    <property type="component" value="Unassembled WGS sequence"/>
</dbReference>
<dbReference type="PROSITE" id="PS51898">
    <property type="entry name" value="TYR_RECOMBINASE"/>
    <property type="match status" value="1"/>
</dbReference>
<dbReference type="AlphaFoldDB" id="A0AA41H5C1"/>
<accession>A0AA41H5C1</accession>
<sequence>MGRTRLAKNRGFPPNLYQNTAGYFYFMNPESRKVKGLGKEKSRAFAEARSANAALAAKKPSSLVDWVLGKTDYKLVEWLPLYKDLWLSQSKLPPADNTLRSCTMYLKRITEAPFAWMRISEVTTAHLAPYLIEIEQSVGAATAMNLRARLSDVFRMAETQGLIEQGRNPVTATYTPSRVVKRERLSLEQFLLIRDLGPIWLRRAMNLALLSGQRRDDIAEMKTADKRDGFLHVIQGKGQGRVRLALDLSIRIDALGISLDDAVKDCRDNILSRYLVHHTRHVAKAKPGDRINSNSLSNAFTAARVAAGIVPEEGRSAPTFHEIRSLAERLYREQYGKDFAQAILGHKSASMTERYDDLRGQGWQKVSAK</sequence>
<gene>
    <name evidence="4" type="ORF">KVP70_13600</name>
</gene>
<keyword evidence="2" id="KW-0229">DNA integration</keyword>
<dbReference type="GO" id="GO:0003677">
    <property type="term" value="F:DNA binding"/>
    <property type="evidence" value="ECO:0007669"/>
    <property type="project" value="InterPro"/>
</dbReference>
<feature type="domain" description="Tyr recombinase" evidence="3">
    <location>
        <begin position="180"/>
        <end position="368"/>
    </location>
</feature>
<dbReference type="InterPro" id="IPR015094">
    <property type="entry name" value="Integrase_lambda-typ_DNA-bd_N"/>
</dbReference>
<dbReference type="RefSeq" id="WP_217942762.1">
    <property type="nucleotide sequence ID" value="NZ_JAHTGR010000006.1"/>
</dbReference>
<name>A0AA41H5C1_9BURK</name>
<reference evidence="4" key="1">
    <citation type="submission" date="2021-07" db="EMBL/GenBank/DDBJ databases">
        <title>Characterization of violacein-producing bacteria and related species.</title>
        <authorList>
            <person name="Wilson H.S."/>
            <person name="De Leon M.E."/>
        </authorList>
    </citation>
    <scope>NUCLEOTIDE SEQUENCE</scope>
    <source>
        <strain evidence="4">HSC-15S17</strain>
    </source>
</reference>
<evidence type="ECO:0000313" key="4">
    <source>
        <dbReference type="EMBL" id="MBV6321978.1"/>
    </source>
</evidence>
<evidence type="ECO:0000256" key="2">
    <source>
        <dbReference type="ARBA" id="ARBA00022908"/>
    </source>
</evidence>
<dbReference type="Pfam" id="PF00589">
    <property type="entry name" value="Phage_integrase"/>
    <property type="match status" value="1"/>
</dbReference>
<protein>
    <submittedName>
        <fullName evidence="4">Tyrosine-type recombinase/integrase</fullName>
    </submittedName>
</protein>
<evidence type="ECO:0000313" key="5">
    <source>
        <dbReference type="Proteomes" id="UP001155901"/>
    </source>
</evidence>
<dbReference type="GO" id="GO:0008907">
    <property type="term" value="F:integrase activity"/>
    <property type="evidence" value="ECO:0007669"/>
    <property type="project" value="InterPro"/>
</dbReference>
<comment type="similarity">
    <text evidence="1">Belongs to the 'phage' integrase family.</text>
</comment>
<organism evidence="4 5">
    <name type="scientific">Duganella violaceipulchra</name>
    <dbReference type="NCBI Taxonomy" id="2849652"/>
    <lineage>
        <taxon>Bacteria</taxon>
        <taxon>Pseudomonadati</taxon>
        <taxon>Pseudomonadota</taxon>
        <taxon>Betaproteobacteria</taxon>
        <taxon>Burkholderiales</taxon>
        <taxon>Oxalobacteraceae</taxon>
        <taxon>Telluria group</taxon>
        <taxon>Duganella</taxon>
    </lineage>
</organism>